<evidence type="ECO:0000313" key="12">
    <source>
        <dbReference type="EMBL" id="KUN04695.1"/>
    </source>
</evidence>
<dbReference type="PROSITE" id="PS00211">
    <property type="entry name" value="ABC_TRANSPORTER_1"/>
    <property type="match status" value="1"/>
</dbReference>
<dbReference type="Pfam" id="PF00005">
    <property type="entry name" value="ABC_tran"/>
    <property type="match status" value="1"/>
</dbReference>
<evidence type="ECO:0000256" key="10">
    <source>
        <dbReference type="SAM" id="MobiDB-lite"/>
    </source>
</evidence>
<dbReference type="GO" id="GO:0015418">
    <property type="term" value="F:ABC-type quaternary ammonium compound transporting activity"/>
    <property type="evidence" value="ECO:0007669"/>
    <property type="project" value="UniProtKB-EC"/>
</dbReference>
<dbReference type="GO" id="GO:0043190">
    <property type="term" value="C:ATP-binding cassette (ABC) transporter complex"/>
    <property type="evidence" value="ECO:0007669"/>
    <property type="project" value="InterPro"/>
</dbReference>
<dbReference type="InterPro" id="IPR003593">
    <property type="entry name" value="AAA+_ATPase"/>
</dbReference>
<dbReference type="RefSeq" id="WP_067124676.1">
    <property type="nucleotide sequence ID" value="NZ_KQ948212.1"/>
</dbReference>
<accession>A0A101P4E7</accession>
<dbReference type="InterPro" id="IPR015853">
    <property type="entry name" value="ABC_transpr_FbpC"/>
</dbReference>
<dbReference type="SUPFAM" id="SSF50331">
    <property type="entry name" value="MOP-like"/>
    <property type="match status" value="1"/>
</dbReference>
<dbReference type="Pfam" id="PF08402">
    <property type="entry name" value="TOBE_2"/>
    <property type="match status" value="1"/>
</dbReference>
<keyword evidence="1" id="KW-0813">Transport</keyword>
<dbReference type="Proteomes" id="UP000053127">
    <property type="component" value="Unassembled WGS sequence"/>
</dbReference>
<dbReference type="CDD" id="cd03259">
    <property type="entry name" value="ABC_Carb_Solutes_like"/>
    <property type="match status" value="1"/>
</dbReference>
<evidence type="ECO:0000256" key="2">
    <source>
        <dbReference type="ARBA" id="ARBA00022475"/>
    </source>
</evidence>
<dbReference type="EMBL" id="LMWN01000026">
    <property type="protein sequence ID" value="KUN04695.1"/>
    <property type="molecule type" value="Genomic_DNA"/>
</dbReference>
<evidence type="ECO:0000256" key="6">
    <source>
        <dbReference type="ARBA" id="ARBA00023004"/>
    </source>
</evidence>
<evidence type="ECO:0000259" key="11">
    <source>
        <dbReference type="PROSITE" id="PS50893"/>
    </source>
</evidence>
<dbReference type="PANTHER" id="PTHR42781:SF4">
    <property type="entry name" value="SPERMIDINE_PUTRESCINE IMPORT ATP-BINDING PROTEIN POTA"/>
    <property type="match status" value="1"/>
</dbReference>
<keyword evidence="8" id="KW-0472">Membrane</keyword>
<keyword evidence="3" id="KW-0410">Iron transport</keyword>
<dbReference type="InterPro" id="IPR003439">
    <property type="entry name" value="ABC_transporter-like_ATP-bd"/>
</dbReference>
<comment type="caution">
    <text evidence="12">The sequence shown here is derived from an EMBL/GenBank/DDBJ whole genome shotgun (WGS) entry which is preliminary data.</text>
</comment>
<evidence type="ECO:0000256" key="4">
    <source>
        <dbReference type="ARBA" id="ARBA00022741"/>
    </source>
</evidence>
<dbReference type="InterPro" id="IPR027417">
    <property type="entry name" value="P-loop_NTPase"/>
</dbReference>
<keyword evidence="4" id="KW-0547">Nucleotide-binding</keyword>
<evidence type="ECO:0000256" key="5">
    <source>
        <dbReference type="ARBA" id="ARBA00022840"/>
    </source>
</evidence>
<evidence type="ECO:0000256" key="8">
    <source>
        <dbReference type="ARBA" id="ARBA00023136"/>
    </source>
</evidence>
<dbReference type="InterPro" id="IPR050093">
    <property type="entry name" value="ABC_SmlMolc_Importer"/>
</dbReference>
<dbReference type="EC" id="7.6.2.9" evidence="9"/>
<dbReference type="SMART" id="SM00382">
    <property type="entry name" value="AAA"/>
    <property type="match status" value="1"/>
</dbReference>
<dbReference type="GO" id="GO:0016887">
    <property type="term" value="F:ATP hydrolysis activity"/>
    <property type="evidence" value="ECO:0007669"/>
    <property type="project" value="InterPro"/>
</dbReference>
<dbReference type="SUPFAM" id="SSF52540">
    <property type="entry name" value="P-loop containing nucleoside triphosphate hydrolases"/>
    <property type="match status" value="1"/>
</dbReference>
<feature type="region of interest" description="Disordered" evidence="10">
    <location>
        <begin position="339"/>
        <end position="358"/>
    </location>
</feature>
<keyword evidence="6" id="KW-0408">Iron</keyword>
<dbReference type="GO" id="GO:0005524">
    <property type="term" value="F:ATP binding"/>
    <property type="evidence" value="ECO:0007669"/>
    <property type="project" value="UniProtKB-KW"/>
</dbReference>
<dbReference type="InterPro" id="IPR008995">
    <property type="entry name" value="Mo/tungstate-bd_C_term_dom"/>
</dbReference>
<keyword evidence="2" id="KW-1003">Cell membrane</keyword>
<sequence>MAGQPGLLINRLEAAHGRSPVLTGLDLTVEDGALACVLGPSGCGKSTLLRIVAGFHPATGGRVTLHGRTLDDGRTRVAAERRHIGYVPQDGALFPHLTVAANIGFGLPRADRRERVGEMLDLVGLDGLADRHPHQLSGGQQQRVALARALAPRPQLLLLDEPFAALDAALRTELRTEIAATLRSAGATAILVTHDVDEAFAFADTIAVMRAGRIVQADTPDALYHRPADEGIARALGEANLLLAKATEGYATTAFGPLPLTTDTRWDGVVMLRPHQLRMTPEPGPHTVQARVTAHLFRGHDHRVELAPDPGRDLPEHLVVYTDAAPPAIGTQVHLQAQGPAHPLRTEDHPAQTLTVAP</sequence>
<gene>
    <name evidence="12" type="ORF">AQI95_19350</name>
</gene>
<evidence type="ECO:0000256" key="1">
    <source>
        <dbReference type="ARBA" id="ARBA00022448"/>
    </source>
</evidence>
<keyword evidence="5" id="KW-0067">ATP-binding</keyword>
<organism evidence="12 13">
    <name type="scientific">Streptomyces yokosukanensis</name>
    <dbReference type="NCBI Taxonomy" id="67386"/>
    <lineage>
        <taxon>Bacteria</taxon>
        <taxon>Bacillati</taxon>
        <taxon>Actinomycetota</taxon>
        <taxon>Actinomycetes</taxon>
        <taxon>Kitasatosporales</taxon>
        <taxon>Streptomycetaceae</taxon>
        <taxon>Streptomyces</taxon>
    </lineage>
</organism>
<keyword evidence="13" id="KW-1185">Reference proteome</keyword>
<dbReference type="AlphaFoldDB" id="A0A101P4E7"/>
<dbReference type="InterPro" id="IPR017871">
    <property type="entry name" value="ABC_transporter-like_CS"/>
</dbReference>
<dbReference type="GO" id="GO:0015408">
    <property type="term" value="F:ABC-type ferric iron transporter activity"/>
    <property type="evidence" value="ECO:0007669"/>
    <property type="project" value="InterPro"/>
</dbReference>
<evidence type="ECO:0000256" key="7">
    <source>
        <dbReference type="ARBA" id="ARBA00023065"/>
    </source>
</evidence>
<reference evidence="12 13" key="1">
    <citation type="submission" date="2015-10" db="EMBL/GenBank/DDBJ databases">
        <title>Draft genome sequence of Streptomyces yokosukanensis DSM 40224, type strain for the species Streptomyces yokosukanensis.</title>
        <authorList>
            <person name="Ruckert C."/>
            <person name="Winkler A."/>
            <person name="Kalinowski J."/>
            <person name="Kampfer P."/>
            <person name="Glaeser S."/>
        </authorList>
    </citation>
    <scope>NUCLEOTIDE SEQUENCE [LARGE SCALE GENOMIC DNA]</scope>
    <source>
        <strain evidence="12 13">DSM 40224</strain>
    </source>
</reference>
<evidence type="ECO:0000256" key="3">
    <source>
        <dbReference type="ARBA" id="ARBA00022496"/>
    </source>
</evidence>
<dbReference type="Gene3D" id="3.40.50.300">
    <property type="entry name" value="P-loop containing nucleotide triphosphate hydrolases"/>
    <property type="match status" value="1"/>
</dbReference>
<evidence type="ECO:0000313" key="13">
    <source>
        <dbReference type="Proteomes" id="UP000053127"/>
    </source>
</evidence>
<dbReference type="STRING" id="67386.AQI95_19350"/>
<dbReference type="PANTHER" id="PTHR42781">
    <property type="entry name" value="SPERMIDINE/PUTRESCINE IMPORT ATP-BINDING PROTEIN POTA"/>
    <property type="match status" value="1"/>
</dbReference>
<proteinExistence type="predicted"/>
<dbReference type="OrthoDB" id="7838608at2"/>
<protein>
    <recommendedName>
        <fullName evidence="9">ABC-type quaternary amine transporter</fullName>
        <ecNumber evidence="9">7.6.2.9</ecNumber>
    </recommendedName>
</protein>
<dbReference type="PROSITE" id="PS50893">
    <property type="entry name" value="ABC_TRANSPORTER_2"/>
    <property type="match status" value="1"/>
</dbReference>
<name>A0A101P4E7_9ACTN</name>
<feature type="domain" description="ABC transporter" evidence="11">
    <location>
        <begin position="7"/>
        <end position="236"/>
    </location>
</feature>
<dbReference type="FunFam" id="3.40.50.300:FF:000425">
    <property type="entry name" value="Probable ABC transporter, ATP-binding subunit"/>
    <property type="match status" value="1"/>
</dbReference>
<keyword evidence="7" id="KW-0406">Ion transport</keyword>
<evidence type="ECO:0000256" key="9">
    <source>
        <dbReference type="ARBA" id="ARBA00066388"/>
    </source>
</evidence>
<dbReference type="InterPro" id="IPR013611">
    <property type="entry name" value="Transp-assoc_OB_typ2"/>
</dbReference>